<protein>
    <submittedName>
        <fullName evidence="1">AMP binding protein</fullName>
    </submittedName>
</protein>
<accession>A0ACB8A050</accession>
<dbReference type="Proteomes" id="UP000790377">
    <property type="component" value="Unassembled WGS sequence"/>
</dbReference>
<name>A0ACB8A050_9AGAM</name>
<sequence length="559" mass="59827">MSDVIHTSPYPALRLPRQSIFTYLLGLDPASPGKIGGYSGAAIAFVDAATGTTLTREALRSYALQFAHSLNSRAAAAGYRATLANSAYTSAELAHQYTDSSAHLIFAHPSLVSVVRAMLGSLGCTEAEIRQRVIVAGSAWLTKSQSEEAGDESPLDLGGLLTITSFLSRGELQSEVPFSGANADATVYMCYSSGTTGQPKGVESTHYNITSVIEILKPAFPSLIPASASPSEFSDVIFGVIPYYHIYGAIMFLQIPLALGVPAVIMPKFDPSGFCSAIEKYRVTVALIVPPMLVVFTRHEAITKYDLSTLKVLFSGAAPLGAELVASVTTRLQSVGANVVITQGYGLTETSPAISFLPVEHASRVGSVGFLLPNLEARLVKEEDSEASSSSDLEGAGELWGYLGNPKATAASITPDGWFKTGDIVIRDREGFFTVVDRRKELIKYKGFQVPPAELESLLLQHPEVADAAVIGVDSKEEATELPRGYIVPSSPSLNTQEFAKSVQEWVSQRVAPHKRLRGGVVLVDVVPKSAAGKILRRELRERAKQEIGVGQMLPRAKL</sequence>
<proteinExistence type="predicted"/>
<evidence type="ECO:0000313" key="1">
    <source>
        <dbReference type="EMBL" id="KAH7906804.1"/>
    </source>
</evidence>
<keyword evidence="2" id="KW-1185">Reference proteome</keyword>
<dbReference type="EMBL" id="MU267973">
    <property type="protein sequence ID" value="KAH7906804.1"/>
    <property type="molecule type" value="Genomic_DNA"/>
</dbReference>
<evidence type="ECO:0000313" key="2">
    <source>
        <dbReference type="Proteomes" id="UP000790377"/>
    </source>
</evidence>
<organism evidence="1 2">
    <name type="scientific">Hygrophoropsis aurantiaca</name>
    <dbReference type="NCBI Taxonomy" id="72124"/>
    <lineage>
        <taxon>Eukaryota</taxon>
        <taxon>Fungi</taxon>
        <taxon>Dikarya</taxon>
        <taxon>Basidiomycota</taxon>
        <taxon>Agaricomycotina</taxon>
        <taxon>Agaricomycetes</taxon>
        <taxon>Agaricomycetidae</taxon>
        <taxon>Boletales</taxon>
        <taxon>Coniophorineae</taxon>
        <taxon>Hygrophoropsidaceae</taxon>
        <taxon>Hygrophoropsis</taxon>
    </lineage>
</organism>
<gene>
    <name evidence="1" type="ORF">BJ138DRAFT_1117247</name>
</gene>
<reference evidence="1" key="1">
    <citation type="journal article" date="2021" name="New Phytol.">
        <title>Evolutionary innovations through gain and loss of genes in the ectomycorrhizal Boletales.</title>
        <authorList>
            <person name="Wu G."/>
            <person name="Miyauchi S."/>
            <person name="Morin E."/>
            <person name="Kuo A."/>
            <person name="Drula E."/>
            <person name="Varga T."/>
            <person name="Kohler A."/>
            <person name="Feng B."/>
            <person name="Cao Y."/>
            <person name="Lipzen A."/>
            <person name="Daum C."/>
            <person name="Hundley H."/>
            <person name="Pangilinan J."/>
            <person name="Johnson J."/>
            <person name="Barry K."/>
            <person name="LaButti K."/>
            <person name="Ng V."/>
            <person name="Ahrendt S."/>
            <person name="Min B."/>
            <person name="Choi I.G."/>
            <person name="Park H."/>
            <person name="Plett J.M."/>
            <person name="Magnuson J."/>
            <person name="Spatafora J.W."/>
            <person name="Nagy L.G."/>
            <person name="Henrissat B."/>
            <person name="Grigoriev I.V."/>
            <person name="Yang Z.L."/>
            <person name="Xu J."/>
            <person name="Martin F.M."/>
        </authorList>
    </citation>
    <scope>NUCLEOTIDE SEQUENCE</scope>
    <source>
        <strain evidence="1">ATCC 28755</strain>
    </source>
</reference>
<comment type="caution">
    <text evidence="1">The sequence shown here is derived from an EMBL/GenBank/DDBJ whole genome shotgun (WGS) entry which is preliminary data.</text>
</comment>